<evidence type="ECO:0000313" key="3">
    <source>
        <dbReference type="EMBL" id="MCX2564508.1"/>
    </source>
</evidence>
<dbReference type="Pfam" id="PF01075">
    <property type="entry name" value="Glyco_transf_9"/>
    <property type="match status" value="1"/>
</dbReference>
<evidence type="ECO:0000259" key="2">
    <source>
        <dbReference type="Pfam" id="PF21129"/>
    </source>
</evidence>
<sequence>MSSLHHASDVAAAAEFAKVSAAVAKFVQSPVTATPSVPSSASTPLSSPLSAPVVSSASEPQPVSPVAAMAASAAAAPLGQTADTKAEKEEGKEPSKAKPAYLPAPQSPTQSCGHGIRYDFNMGARIQLPNRSEGKWRIVLRDLDTGNILFFNENTGAMVASSKRYYVRFGIEITDVQADGTEKIIFTHELDCRNKEVVIQLPVGTLGDTLAWFPYVVRFAEERGARVTCLLSGLIKPALMNDYPNIRLLTSEEAEKEKVCEKAYATYCLGLFFDDAENVQQPTDFRFVGLHRTAGYILGVSPKEEPPRLLLSKEGRPIKEKYVCIAVQASTQCKYWNNPGGWREVVTFLKEKGYRVICIDQKPIHGTGVVWNHIPYGSEDQTGDRPLTERIRWLQHAEAFIGVSSGLAWLAWGAGTKVVMISGFTHPTNEFETPYRVINWHTCNSCWNDPRVRFDHHNFMWCPRHENTPRQFECSRLITGKQVIDTLEKVIEE</sequence>
<feature type="region of interest" description="Disordered" evidence="1">
    <location>
        <begin position="32"/>
        <end position="60"/>
    </location>
</feature>
<dbReference type="InterPro" id="IPR030929">
    <property type="entry name" value="Aah/TibC-like"/>
</dbReference>
<comment type="caution">
    <text evidence="3">The sequence shown here is derived from an EMBL/GenBank/DDBJ whole genome shotgun (WGS) entry which is preliminary data.</text>
</comment>
<dbReference type="SUPFAM" id="SSF53756">
    <property type="entry name" value="UDP-Glycosyltransferase/glycogen phosphorylase"/>
    <property type="match status" value="1"/>
</dbReference>
<dbReference type="Proteomes" id="UP001301152">
    <property type="component" value="Unassembled WGS sequence"/>
</dbReference>
<feature type="domain" description="Autotransproter heptosyltransferase TibC/BAHTCr-like N-terminal" evidence="2">
    <location>
        <begin position="114"/>
        <end position="173"/>
    </location>
</feature>
<reference evidence="3 4" key="1">
    <citation type="submission" date="2022-11" db="EMBL/GenBank/DDBJ databases">
        <title>Genome sequencing of Acetobacter type strain.</title>
        <authorList>
            <person name="Heo J."/>
            <person name="Lee D."/>
            <person name="Han B.-H."/>
            <person name="Hong S.-B."/>
            <person name="Kwon S.-W."/>
        </authorList>
    </citation>
    <scope>NUCLEOTIDE SEQUENCE [LARGE SCALE GENOMIC DNA]</scope>
    <source>
        <strain evidence="3 4">KACC 21253</strain>
    </source>
</reference>
<feature type="compositionally biased region" description="Basic and acidic residues" evidence="1">
    <location>
        <begin position="84"/>
        <end position="96"/>
    </location>
</feature>
<dbReference type="EMBL" id="JAPIUZ010000006">
    <property type="protein sequence ID" value="MCX2564508.1"/>
    <property type="molecule type" value="Genomic_DNA"/>
</dbReference>
<dbReference type="Gene3D" id="3.40.50.2000">
    <property type="entry name" value="Glycogen Phosphorylase B"/>
    <property type="match status" value="1"/>
</dbReference>
<dbReference type="InterPro" id="IPR049327">
    <property type="entry name" value="TibC/BAHTCr-like_N"/>
</dbReference>
<accession>A0ABT3QGV1</accession>
<keyword evidence="4" id="KW-1185">Reference proteome</keyword>
<evidence type="ECO:0000313" key="4">
    <source>
        <dbReference type="Proteomes" id="UP001301152"/>
    </source>
</evidence>
<gene>
    <name evidence="3" type="ORF">OQ497_11140</name>
</gene>
<proteinExistence type="predicted"/>
<protein>
    <submittedName>
        <fullName evidence="3">Autotransporter strand-loop-strand O-heptosyltransferase</fullName>
    </submittedName>
</protein>
<name>A0ABT3QGV1_9PROT</name>
<dbReference type="InterPro" id="IPR002201">
    <property type="entry name" value="Glyco_trans_9"/>
</dbReference>
<feature type="region of interest" description="Disordered" evidence="1">
    <location>
        <begin position="77"/>
        <end position="108"/>
    </location>
</feature>
<evidence type="ECO:0000256" key="1">
    <source>
        <dbReference type="SAM" id="MobiDB-lite"/>
    </source>
</evidence>
<organism evidence="3 4">
    <name type="scientific">Acetobacter thailandicus</name>
    <dbReference type="NCBI Taxonomy" id="1502842"/>
    <lineage>
        <taxon>Bacteria</taxon>
        <taxon>Pseudomonadati</taxon>
        <taxon>Pseudomonadota</taxon>
        <taxon>Alphaproteobacteria</taxon>
        <taxon>Acetobacterales</taxon>
        <taxon>Acetobacteraceae</taxon>
        <taxon>Acetobacter</taxon>
    </lineage>
</organism>
<dbReference type="Pfam" id="PF21129">
    <property type="entry name" value="TibC_1st"/>
    <property type="match status" value="1"/>
</dbReference>
<dbReference type="NCBIfam" id="TIGR04414">
    <property type="entry name" value="hepto_Aah_TibC"/>
    <property type="match status" value="1"/>
</dbReference>